<evidence type="ECO:0000256" key="3">
    <source>
        <dbReference type="ARBA" id="ARBA00011245"/>
    </source>
</evidence>
<dbReference type="SMART" id="SM00898">
    <property type="entry name" value="Fapy_DNA_glyco"/>
    <property type="match status" value="1"/>
</dbReference>
<dbReference type="Gene3D" id="1.10.8.50">
    <property type="match status" value="1"/>
</dbReference>
<dbReference type="SUPFAM" id="SSF57716">
    <property type="entry name" value="Glucocorticoid receptor-like (DNA-binding domain)"/>
    <property type="match status" value="1"/>
</dbReference>
<feature type="binding site" evidence="15">
    <location>
        <position position="111"/>
    </location>
    <ligand>
        <name>DNA</name>
        <dbReference type="ChEBI" id="CHEBI:16991"/>
    </ligand>
</feature>
<dbReference type="InterPro" id="IPR015886">
    <property type="entry name" value="H2TH_FPG"/>
</dbReference>
<dbReference type="InterPro" id="IPR000214">
    <property type="entry name" value="Znf_DNA_glyclase/AP_lyase"/>
</dbReference>
<evidence type="ECO:0000313" key="19">
    <source>
        <dbReference type="EMBL" id="MCS5709545.1"/>
    </source>
</evidence>
<dbReference type="NCBIfam" id="NF002211">
    <property type="entry name" value="PRK01103.1"/>
    <property type="match status" value="1"/>
</dbReference>
<organism evidence="18">
    <name type="scientific">Candidatus Berkiella cookevillensis</name>
    <dbReference type="NCBI Taxonomy" id="437022"/>
    <lineage>
        <taxon>Bacteria</taxon>
        <taxon>Pseudomonadati</taxon>
        <taxon>Pseudomonadota</taxon>
        <taxon>Gammaproteobacteria</taxon>
        <taxon>Candidatus Berkiellales</taxon>
        <taxon>Candidatus Berkiellaceae</taxon>
        <taxon>Candidatus Berkiella</taxon>
    </lineage>
</organism>
<feature type="domain" description="Formamidopyrimidine-DNA glycosylase catalytic" evidence="17">
    <location>
        <begin position="2"/>
        <end position="114"/>
    </location>
</feature>
<feature type="active site" description="Proton donor; for beta-elimination activity" evidence="15">
    <location>
        <position position="59"/>
    </location>
</feature>
<dbReference type="Gene3D" id="3.20.190.10">
    <property type="entry name" value="MutM-like, N-terminal"/>
    <property type="match status" value="1"/>
</dbReference>
<keyword evidence="4 15" id="KW-0479">Metal-binding</keyword>
<evidence type="ECO:0000256" key="9">
    <source>
        <dbReference type="ARBA" id="ARBA00023125"/>
    </source>
</evidence>
<evidence type="ECO:0000256" key="11">
    <source>
        <dbReference type="ARBA" id="ARBA00023239"/>
    </source>
</evidence>
<dbReference type="GO" id="GO:0003684">
    <property type="term" value="F:damaged DNA binding"/>
    <property type="evidence" value="ECO:0007669"/>
    <property type="project" value="InterPro"/>
</dbReference>
<comment type="caution">
    <text evidence="18">The sequence shown here is derived from an EMBL/GenBank/DDBJ whole genome shotgun (WGS) entry which is preliminary data.</text>
</comment>
<dbReference type="EMBL" id="LKHV02000001">
    <property type="protein sequence ID" value="MCS5709545.1"/>
    <property type="molecule type" value="Genomic_DNA"/>
</dbReference>
<dbReference type="AlphaFoldDB" id="A0A0Q9YMQ6"/>
<dbReference type="NCBIfam" id="TIGR00577">
    <property type="entry name" value="fpg"/>
    <property type="match status" value="1"/>
</dbReference>
<evidence type="ECO:0000256" key="5">
    <source>
        <dbReference type="ARBA" id="ARBA00022763"/>
    </source>
</evidence>
<evidence type="ECO:0000256" key="8">
    <source>
        <dbReference type="ARBA" id="ARBA00022833"/>
    </source>
</evidence>
<evidence type="ECO:0000256" key="13">
    <source>
        <dbReference type="ARBA" id="ARBA00023295"/>
    </source>
</evidence>
<dbReference type="RefSeq" id="WP_057625157.1">
    <property type="nucleotide sequence ID" value="NZ_LKHV02000001.1"/>
</dbReference>
<evidence type="ECO:0000256" key="4">
    <source>
        <dbReference type="ARBA" id="ARBA00022723"/>
    </source>
</evidence>
<reference evidence="18" key="1">
    <citation type="submission" date="2015-09" db="EMBL/GenBank/DDBJ databases">
        <title>Draft Genome Sequences of Two Novel Amoeba-resistant Intranuclear Bacteria, Candidatus Berkiella cookevillensis and Candidatus Berkiella aquae.</title>
        <authorList>
            <person name="Mehari Y.T."/>
            <person name="Arivett B.A."/>
            <person name="Farone A.L."/>
            <person name="Gunderson J.H."/>
            <person name="Farone M.B."/>
        </authorList>
    </citation>
    <scope>NUCLEOTIDE SEQUENCE [LARGE SCALE GENOMIC DNA]</scope>
    <source>
        <strain evidence="18">CC99</strain>
    </source>
</reference>
<reference evidence="19" key="2">
    <citation type="journal article" date="2016" name="Genome Announc.">
        <title>Draft Genome Sequences of Two Novel Amoeba-Resistant Intranuclear Bacteria, 'Candidatus Berkiella cookevillensis' and 'Candidatus Berkiella aquae'.</title>
        <authorList>
            <person name="Mehari Y.T."/>
            <person name="Arivett B.A."/>
            <person name="Farone A.L."/>
            <person name="Gunderson J.H."/>
            <person name="Farone M.B."/>
        </authorList>
    </citation>
    <scope>NUCLEOTIDE SEQUENCE</scope>
    <source>
        <strain evidence="19">CC99</strain>
    </source>
</reference>
<dbReference type="HAMAP" id="MF_00103">
    <property type="entry name" value="Fapy_DNA_glycosyl"/>
    <property type="match status" value="1"/>
</dbReference>
<evidence type="ECO:0000256" key="14">
    <source>
        <dbReference type="ARBA" id="ARBA00044632"/>
    </source>
</evidence>
<keyword evidence="8 15" id="KW-0862">Zinc</keyword>
<dbReference type="EC" id="3.2.2.23" evidence="15"/>
<dbReference type="SUPFAM" id="SSF46946">
    <property type="entry name" value="S13-like H2TH domain"/>
    <property type="match status" value="1"/>
</dbReference>
<comment type="catalytic activity">
    <reaction evidence="1 15">
        <text>Hydrolysis of DNA containing ring-opened 7-methylguanine residues, releasing 2,6-diamino-4-hydroxy-5-(N-methyl)formamidopyrimidine.</text>
        <dbReference type="EC" id="3.2.2.23"/>
    </reaction>
</comment>
<comment type="caution">
    <text evidence="15">Lacks conserved residue(s) required for the propagation of feature annotation.</text>
</comment>
<gene>
    <name evidence="15 18" type="primary">mutM</name>
    <name evidence="15" type="synonym">fpg</name>
    <name evidence="19" type="ORF">CC99x_011625</name>
    <name evidence="18" type="ORF">CC99x_02056</name>
</gene>
<dbReference type="InterPro" id="IPR015887">
    <property type="entry name" value="DNA_glyclase_Znf_dom_DNA_BS"/>
</dbReference>
<evidence type="ECO:0000256" key="6">
    <source>
        <dbReference type="ARBA" id="ARBA00022771"/>
    </source>
</evidence>
<protein>
    <recommendedName>
        <fullName evidence="15">Formamidopyrimidine-DNA glycosylase</fullName>
        <shortName evidence="15">Fapy-DNA glycosylase</shortName>
        <ecNumber evidence="15">3.2.2.23</ecNumber>
    </recommendedName>
    <alternativeName>
        <fullName evidence="15">DNA-(apurinic or apyrimidinic site) lyase MutM</fullName>
        <shortName evidence="15">AP lyase MutM</shortName>
        <ecNumber evidence="15">4.2.99.18</ecNumber>
    </alternativeName>
</protein>
<accession>A0A0Q9YMQ6</accession>
<comment type="similarity">
    <text evidence="2 15">Belongs to the FPG family.</text>
</comment>
<dbReference type="PROSITE" id="PS51066">
    <property type="entry name" value="ZF_FPG_2"/>
    <property type="match status" value="1"/>
</dbReference>
<feature type="binding site" evidence="15">
    <location>
        <position position="92"/>
    </location>
    <ligand>
        <name>DNA</name>
        <dbReference type="ChEBI" id="CHEBI:16991"/>
    </ligand>
</feature>
<dbReference type="InterPro" id="IPR020629">
    <property type="entry name" value="FPG_Glyclase"/>
</dbReference>
<dbReference type="OrthoDB" id="9800855at2"/>
<dbReference type="STRING" id="437022.CC99x_02056"/>
<feature type="active site" description="Proton donor; for delta-elimination activity" evidence="15">
    <location>
        <position position="262"/>
    </location>
</feature>
<keyword evidence="13 15" id="KW-0326">Glycosidase</keyword>
<name>A0A0Q9YMQ6_9GAMM</name>
<dbReference type="EMBL" id="LKHV01000012">
    <property type="protein sequence ID" value="KRG17761.1"/>
    <property type="molecule type" value="Genomic_DNA"/>
</dbReference>
<keyword evidence="7 15" id="KW-0378">Hydrolase</keyword>
<evidence type="ECO:0000313" key="18">
    <source>
        <dbReference type="EMBL" id="KRG17761.1"/>
    </source>
</evidence>
<dbReference type="Proteomes" id="UP000051494">
    <property type="component" value="Unassembled WGS sequence"/>
</dbReference>
<feature type="active site" description="Schiff-base intermediate with DNA" evidence="15">
    <location>
        <position position="2"/>
    </location>
</feature>
<evidence type="ECO:0000256" key="15">
    <source>
        <dbReference type="HAMAP-Rule" id="MF_00103"/>
    </source>
</evidence>
<dbReference type="GO" id="GO:0006284">
    <property type="term" value="P:base-excision repair"/>
    <property type="evidence" value="ECO:0007669"/>
    <property type="project" value="InterPro"/>
</dbReference>
<evidence type="ECO:0000256" key="1">
    <source>
        <dbReference type="ARBA" id="ARBA00001668"/>
    </source>
</evidence>
<evidence type="ECO:0000256" key="7">
    <source>
        <dbReference type="ARBA" id="ARBA00022801"/>
    </source>
</evidence>
<keyword evidence="12 15" id="KW-0511">Multifunctional enzyme</keyword>
<comment type="cofactor">
    <cofactor evidence="15">
        <name>Zn(2+)</name>
        <dbReference type="ChEBI" id="CHEBI:29105"/>
    </cofactor>
    <text evidence="15">Binds 1 zinc ion per subunit.</text>
</comment>
<keyword evidence="11 15" id="KW-0456">Lyase</keyword>
<dbReference type="SMART" id="SM01232">
    <property type="entry name" value="H2TH"/>
    <property type="match status" value="1"/>
</dbReference>
<reference evidence="19" key="3">
    <citation type="submission" date="2021-06" db="EMBL/GenBank/DDBJ databases">
        <title>Genomic Description and Analysis of Intracellular Bacteria, Candidatus Berkiella cookevillensis and Candidatus Berkiella aquae.</title>
        <authorList>
            <person name="Kidane D.T."/>
            <person name="Mehari Y.T."/>
            <person name="Rice F.C."/>
            <person name="Arivett B.A."/>
            <person name="Farone A.L."/>
            <person name="Berk S.G."/>
            <person name="Farone M.B."/>
        </authorList>
    </citation>
    <scope>NUCLEOTIDE SEQUENCE</scope>
    <source>
        <strain evidence="19">CC99</strain>
    </source>
</reference>
<comment type="catalytic activity">
    <reaction evidence="14 15">
        <text>2'-deoxyribonucleotide-(2'-deoxyribose 5'-phosphate)-2'-deoxyribonucleotide-DNA = a 3'-end 2'-deoxyribonucleotide-(2,3-dehydro-2,3-deoxyribose 5'-phosphate)-DNA + a 5'-end 5'-phospho-2'-deoxyribonucleoside-DNA + H(+)</text>
        <dbReference type="Rhea" id="RHEA:66592"/>
        <dbReference type="Rhea" id="RHEA-COMP:13180"/>
        <dbReference type="Rhea" id="RHEA-COMP:16897"/>
        <dbReference type="Rhea" id="RHEA-COMP:17067"/>
        <dbReference type="ChEBI" id="CHEBI:15378"/>
        <dbReference type="ChEBI" id="CHEBI:136412"/>
        <dbReference type="ChEBI" id="CHEBI:157695"/>
        <dbReference type="ChEBI" id="CHEBI:167181"/>
        <dbReference type="EC" id="4.2.99.18"/>
    </reaction>
</comment>
<dbReference type="GO" id="GO:0008270">
    <property type="term" value="F:zinc ion binding"/>
    <property type="evidence" value="ECO:0007669"/>
    <property type="project" value="UniProtKB-UniRule"/>
</dbReference>
<dbReference type="PROSITE" id="PS01242">
    <property type="entry name" value="ZF_FPG_1"/>
    <property type="match status" value="1"/>
</dbReference>
<evidence type="ECO:0000259" key="16">
    <source>
        <dbReference type="PROSITE" id="PS51066"/>
    </source>
</evidence>
<proteinExistence type="inferred from homology"/>
<dbReference type="InterPro" id="IPR035937">
    <property type="entry name" value="FPG_N"/>
</dbReference>
<keyword evidence="6 15" id="KW-0863">Zinc-finger</keyword>
<dbReference type="GO" id="GO:0140078">
    <property type="term" value="F:class I DNA-(apurinic or apyrimidinic site) endonuclease activity"/>
    <property type="evidence" value="ECO:0007669"/>
    <property type="project" value="UniProtKB-EC"/>
</dbReference>
<dbReference type="FunFam" id="1.10.8.50:FF:000003">
    <property type="entry name" value="Formamidopyrimidine-DNA glycosylase"/>
    <property type="match status" value="1"/>
</dbReference>
<dbReference type="PANTHER" id="PTHR22993:SF9">
    <property type="entry name" value="FORMAMIDOPYRIMIDINE-DNA GLYCOSYLASE"/>
    <property type="match status" value="1"/>
</dbReference>
<evidence type="ECO:0000256" key="12">
    <source>
        <dbReference type="ARBA" id="ARBA00023268"/>
    </source>
</evidence>
<evidence type="ECO:0000256" key="10">
    <source>
        <dbReference type="ARBA" id="ARBA00023204"/>
    </source>
</evidence>
<keyword evidence="20" id="KW-1185">Reference proteome</keyword>
<keyword evidence="10 15" id="KW-0234">DNA repair</keyword>
<evidence type="ECO:0000259" key="17">
    <source>
        <dbReference type="PROSITE" id="PS51068"/>
    </source>
</evidence>
<feature type="active site" description="Proton donor" evidence="15">
    <location>
        <position position="3"/>
    </location>
</feature>
<dbReference type="Pfam" id="PF01149">
    <property type="entry name" value="Fapy_DNA_glyco"/>
    <property type="match status" value="1"/>
</dbReference>
<sequence length="272" mass="30867">MPELPEVEVTRQSLLPVVHHAVIKQLIVRQAQLRWLIPSKQLSKVLKNAEILSISRRGKYLLFEVANGFFLIHLGMSGHLKFLSSPSPLDKHDHVEFIFDTDARLRYYDPRRFGAVLWLGQHPFEHPLLAHLGCEPLSSAFNAKYLFEKCRKSKLAIKTFLMDQKIVVGIGNIYASESLFLAGIHPLKPAHQLSEQECKLLVHAAKKILKKAIAQGGTTLKDFAHTDGKPGYFSHSLQVYGKAEVPCAKCNQPIIQLRINQRSSYFCEYCQQ</sequence>
<dbReference type="PANTHER" id="PTHR22993">
    <property type="entry name" value="FORMAMIDOPYRIMIDINE-DNA GLYCOSYLASE"/>
    <property type="match status" value="1"/>
</dbReference>
<keyword evidence="9 15" id="KW-0238">DNA-binding</keyword>
<evidence type="ECO:0000256" key="2">
    <source>
        <dbReference type="ARBA" id="ARBA00009409"/>
    </source>
</evidence>
<dbReference type="GO" id="GO:0034039">
    <property type="term" value="F:8-oxo-7,8-dihydroguanine DNA N-glycosylase activity"/>
    <property type="evidence" value="ECO:0007669"/>
    <property type="project" value="TreeGrafter"/>
</dbReference>
<dbReference type="InterPro" id="IPR012319">
    <property type="entry name" value="FPG_cat"/>
</dbReference>
<dbReference type="PROSITE" id="PS51068">
    <property type="entry name" value="FPG_CAT"/>
    <property type="match status" value="1"/>
</dbReference>
<keyword evidence="5 15" id="KW-0227">DNA damage</keyword>
<comment type="subunit">
    <text evidence="3 15">Monomer.</text>
</comment>
<dbReference type="Pfam" id="PF06831">
    <property type="entry name" value="H2TH"/>
    <property type="match status" value="1"/>
</dbReference>
<dbReference type="PATRIC" id="fig|1590042.3.peg.2102"/>
<dbReference type="EC" id="4.2.99.18" evidence="15"/>
<dbReference type="InterPro" id="IPR010979">
    <property type="entry name" value="Ribosomal_uS13-like_H2TH"/>
</dbReference>
<evidence type="ECO:0000313" key="20">
    <source>
        <dbReference type="Proteomes" id="UP000051494"/>
    </source>
</evidence>
<dbReference type="CDD" id="cd08966">
    <property type="entry name" value="EcFpg-like_N"/>
    <property type="match status" value="1"/>
</dbReference>
<feature type="domain" description="FPG-type" evidence="16">
    <location>
        <begin position="238"/>
        <end position="272"/>
    </location>
</feature>
<comment type="function">
    <text evidence="15">Involved in base excision repair of DNA damaged by oxidation or by mutagenic agents. Acts as DNA glycosylase that recognizes and removes damaged bases. Has a preference for oxidized purines, such as 7,8-dihydro-8-oxoguanine (8-oxoG). Has AP (apurinic/apyrimidinic) lyase activity and introduces nicks in the DNA strand. Cleaves the DNA backbone by beta-delta elimination to generate a single-strand break at the site of the removed base with both 3'- and 5'-phosphates.</text>
</comment>
<dbReference type="SUPFAM" id="SSF81624">
    <property type="entry name" value="N-terminal domain of MutM-like DNA repair proteins"/>
    <property type="match status" value="1"/>
</dbReference>